<gene>
    <name evidence="1" type="ORF">HAX54_021953</name>
</gene>
<dbReference type="EMBL" id="JACEIK010000264">
    <property type="protein sequence ID" value="MCD7453721.1"/>
    <property type="molecule type" value="Genomic_DNA"/>
</dbReference>
<sequence length="146" mass="15808">MFNSCSVSSHLGDECRFGGTEREKGWVSAEVELQVGPPEIGSLDGRSLPEISEKMMFREGREARGVMEIGFSIVFSLEAYEGSEGSKDEGRAMFKSVREGCGVEIGVLEKEFSKGVEESVASMATDLSVKMGSSFLMVLNGMKAET</sequence>
<accession>A0ABS8S3L8</accession>
<evidence type="ECO:0000313" key="1">
    <source>
        <dbReference type="EMBL" id="MCD7453721.1"/>
    </source>
</evidence>
<dbReference type="Proteomes" id="UP000823775">
    <property type="component" value="Unassembled WGS sequence"/>
</dbReference>
<keyword evidence="2" id="KW-1185">Reference proteome</keyword>
<reference evidence="1 2" key="1">
    <citation type="journal article" date="2021" name="BMC Genomics">
        <title>Datura genome reveals duplications of psychoactive alkaloid biosynthetic genes and high mutation rate following tissue culture.</title>
        <authorList>
            <person name="Rajewski A."/>
            <person name="Carter-House D."/>
            <person name="Stajich J."/>
            <person name="Litt A."/>
        </authorList>
    </citation>
    <scope>NUCLEOTIDE SEQUENCE [LARGE SCALE GENOMIC DNA]</scope>
    <source>
        <strain evidence="1">AR-01</strain>
    </source>
</reference>
<protein>
    <submittedName>
        <fullName evidence="1">Uncharacterized protein</fullName>
    </submittedName>
</protein>
<proteinExistence type="predicted"/>
<name>A0ABS8S3L8_DATST</name>
<comment type="caution">
    <text evidence="1">The sequence shown here is derived from an EMBL/GenBank/DDBJ whole genome shotgun (WGS) entry which is preliminary data.</text>
</comment>
<organism evidence="1 2">
    <name type="scientific">Datura stramonium</name>
    <name type="common">Jimsonweed</name>
    <name type="synonym">Common thornapple</name>
    <dbReference type="NCBI Taxonomy" id="4076"/>
    <lineage>
        <taxon>Eukaryota</taxon>
        <taxon>Viridiplantae</taxon>
        <taxon>Streptophyta</taxon>
        <taxon>Embryophyta</taxon>
        <taxon>Tracheophyta</taxon>
        <taxon>Spermatophyta</taxon>
        <taxon>Magnoliopsida</taxon>
        <taxon>eudicotyledons</taxon>
        <taxon>Gunneridae</taxon>
        <taxon>Pentapetalae</taxon>
        <taxon>asterids</taxon>
        <taxon>lamiids</taxon>
        <taxon>Solanales</taxon>
        <taxon>Solanaceae</taxon>
        <taxon>Solanoideae</taxon>
        <taxon>Datureae</taxon>
        <taxon>Datura</taxon>
    </lineage>
</organism>
<evidence type="ECO:0000313" key="2">
    <source>
        <dbReference type="Proteomes" id="UP000823775"/>
    </source>
</evidence>